<sequence>MGRPDFLEFDYLREIERLAGAVVAAADTGVGDGGEANGALRSGIDALARVLRYYHFPLDGCLDEEADRRRVRLAGAAIIRPDAMPIGMRCTYQAACKRLGVEARPEGWALWNTWGEGELRVTMVVAAVEATEGLFMNWAKGRDLLPVMPLPSQVAQVIAGWIEPPTFSPYGRRRLGLDGDAL</sequence>
<keyword evidence="2" id="KW-1185">Reference proteome</keyword>
<dbReference type="EMBL" id="WOFH01000008">
    <property type="protein sequence ID" value="MUN39356.1"/>
    <property type="molecule type" value="Genomic_DNA"/>
</dbReference>
<comment type="caution">
    <text evidence="1">The sequence shown here is derived from an EMBL/GenBank/DDBJ whole genome shotgun (WGS) entry which is preliminary data.</text>
</comment>
<gene>
    <name evidence="1" type="ORF">GNZ18_22530</name>
</gene>
<name>A0A7K1L526_9ACTN</name>
<protein>
    <submittedName>
        <fullName evidence="1">Uncharacterized protein</fullName>
    </submittedName>
</protein>
<evidence type="ECO:0000313" key="1">
    <source>
        <dbReference type="EMBL" id="MUN39356.1"/>
    </source>
</evidence>
<accession>A0A7K1L526</accession>
<dbReference type="RefSeq" id="WP_156218542.1">
    <property type="nucleotide sequence ID" value="NZ_WOFH01000008.1"/>
</dbReference>
<dbReference type="AlphaFoldDB" id="A0A7K1L526"/>
<dbReference type="Proteomes" id="UP000432015">
    <property type="component" value="Unassembled WGS sequence"/>
</dbReference>
<proteinExistence type="predicted"/>
<evidence type="ECO:0000313" key="2">
    <source>
        <dbReference type="Proteomes" id="UP000432015"/>
    </source>
</evidence>
<reference evidence="1 2" key="1">
    <citation type="submission" date="2019-11" db="EMBL/GenBank/DDBJ databases">
        <authorList>
            <person name="Cao P."/>
        </authorList>
    </citation>
    <scope>NUCLEOTIDE SEQUENCE [LARGE SCALE GENOMIC DNA]</scope>
    <source>
        <strain evidence="1 2">NEAU-AAG5</strain>
    </source>
</reference>
<organism evidence="1 2">
    <name type="scientific">Actinomadura litoris</name>
    <dbReference type="NCBI Taxonomy" id="2678616"/>
    <lineage>
        <taxon>Bacteria</taxon>
        <taxon>Bacillati</taxon>
        <taxon>Actinomycetota</taxon>
        <taxon>Actinomycetes</taxon>
        <taxon>Streptosporangiales</taxon>
        <taxon>Thermomonosporaceae</taxon>
        <taxon>Actinomadura</taxon>
    </lineage>
</organism>